<keyword evidence="3" id="KW-0560">Oxidoreductase</keyword>
<proteinExistence type="inferred from homology"/>
<dbReference type="GO" id="GO:0051213">
    <property type="term" value="F:dioxygenase activity"/>
    <property type="evidence" value="ECO:0007669"/>
    <property type="project" value="UniProtKB-KW"/>
</dbReference>
<evidence type="ECO:0000256" key="2">
    <source>
        <dbReference type="HAMAP-Rule" id="MF_00055"/>
    </source>
</evidence>
<dbReference type="Pfam" id="PF01875">
    <property type="entry name" value="Memo"/>
    <property type="match status" value="1"/>
</dbReference>
<dbReference type="PANTHER" id="PTHR11060:SF0">
    <property type="entry name" value="PROTEIN MEMO1"/>
    <property type="match status" value="1"/>
</dbReference>
<dbReference type="CDD" id="cd07361">
    <property type="entry name" value="MEMO_like"/>
    <property type="match status" value="1"/>
</dbReference>
<evidence type="ECO:0000256" key="1">
    <source>
        <dbReference type="ARBA" id="ARBA00006315"/>
    </source>
</evidence>
<evidence type="ECO:0000313" key="3">
    <source>
        <dbReference type="EMBL" id="BBE41744.1"/>
    </source>
</evidence>
<keyword evidence="3" id="KW-0223">Dioxygenase</keyword>
<dbReference type="Proteomes" id="UP000509448">
    <property type="component" value="Chromosome"/>
</dbReference>
<dbReference type="NCBIfam" id="TIGR04336">
    <property type="entry name" value="AmmeMemoSam_B"/>
    <property type="match status" value="1"/>
</dbReference>
<dbReference type="HAMAP" id="MF_00055">
    <property type="entry name" value="MEMO1"/>
    <property type="match status" value="1"/>
</dbReference>
<organism evidence="3 4">
    <name type="scientific">Conexivisphaera calida</name>
    <dbReference type="NCBI Taxonomy" id="1874277"/>
    <lineage>
        <taxon>Archaea</taxon>
        <taxon>Nitrososphaerota</taxon>
        <taxon>Conexivisphaeria</taxon>
        <taxon>Conexivisphaerales</taxon>
        <taxon>Conexivisphaeraceae</taxon>
        <taxon>Conexivisphaera</taxon>
    </lineage>
</organism>
<dbReference type="SUPFAM" id="SSF53213">
    <property type="entry name" value="LigB-like"/>
    <property type="match status" value="1"/>
</dbReference>
<dbReference type="EMBL" id="AP018732">
    <property type="protein sequence ID" value="BBE41744.1"/>
    <property type="molecule type" value="Genomic_DNA"/>
</dbReference>
<evidence type="ECO:0000313" key="4">
    <source>
        <dbReference type="Proteomes" id="UP000509448"/>
    </source>
</evidence>
<accession>A0A4P2VB53</accession>
<dbReference type="PANTHER" id="PTHR11060">
    <property type="entry name" value="PROTEIN MEMO1"/>
    <property type="match status" value="1"/>
</dbReference>
<gene>
    <name evidence="3" type="ORF">NAS2_0353</name>
</gene>
<reference evidence="3 4" key="1">
    <citation type="journal article" date="2019" name="ISME J.">
        <title>Isolation and characterization of a thermophilic sulfur- and iron-reducing thaumarchaeote from a terrestrial acidic hot spring.</title>
        <authorList>
            <person name="Kato S."/>
            <person name="Itoh T."/>
            <person name="Yuki M."/>
            <person name="Nagamori M."/>
            <person name="Ohnishi M."/>
            <person name="Uematsu K."/>
            <person name="Suzuki K."/>
            <person name="Takashina T."/>
            <person name="Ohkuma M."/>
        </authorList>
    </citation>
    <scope>NUCLEOTIDE SEQUENCE [LARGE SCALE GENOMIC DNA]</scope>
    <source>
        <strain evidence="3 4">NAS-02</strain>
    </source>
</reference>
<dbReference type="InterPro" id="IPR002737">
    <property type="entry name" value="MEMO1_fam"/>
</dbReference>
<dbReference type="KEGG" id="ccai:NAS2_0353"/>
<sequence length="280" mass="29973">MAGYFYPASTEELSTLLKSLFVHPLGPGKLPPAPPSNDLLAIVSPHAGYEYSGPVAAHGYYLASGTSVDTVIVLGPNHHGIGSGVAVPESDSWETPLGSVEVDRELSSRIVRLSSIVDFDDLAHWKEHSIEVQVPFLQFSLTPGFRIVPISMLMQDELTAVEVGDAIARAVQELGRRVLFVASTDFTHYEPYDDAYRKDAKAIEAIRSRDVSELYRVVEGGHISMCGYGAVAATLTATNRMGASRVELLKYATSGDTTGDRSAVVGYGSLAVFSSSSSTS</sequence>
<dbReference type="Gene3D" id="3.40.830.10">
    <property type="entry name" value="LigB-like"/>
    <property type="match status" value="1"/>
</dbReference>
<comment type="similarity">
    <text evidence="1 2">Belongs to the MEMO1 family.</text>
</comment>
<dbReference type="NCBIfam" id="NF001987">
    <property type="entry name" value="PRK00782.1"/>
    <property type="match status" value="1"/>
</dbReference>
<dbReference type="AlphaFoldDB" id="A0A4P2VB53"/>
<keyword evidence="4" id="KW-1185">Reference proteome</keyword>
<protein>
    <recommendedName>
        <fullName evidence="2">MEMO1 family protein NAS2_0353</fullName>
    </recommendedName>
</protein>
<name>A0A4P2VB53_9ARCH</name>